<dbReference type="PANTHER" id="PTHR16557:SF2">
    <property type="entry name" value="NUCLEIC ACID DIOXYGENASE ALKBH1"/>
    <property type="match status" value="1"/>
</dbReference>
<feature type="binding site" evidence="14">
    <location>
        <begin position="118"/>
        <end position="120"/>
    </location>
    <ligand>
        <name>2-oxoglutarate</name>
        <dbReference type="ChEBI" id="CHEBI:16810"/>
    </ligand>
</feature>
<keyword evidence="4 17" id="KW-0223">Dioxygenase</keyword>
<name>A0A512NQ01_9HYPH</name>
<feature type="binding site" evidence="14">
    <location>
        <position position="133"/>
    </location>
    <ligand>
        <name>substrate</name>
    </ligand>
</feature>
<evidence type="ECO:0000256" key="15">
    <source>
        <dbReference type="PIRSR" id="PIRSR604574-2"/>
    </source>
</evidence>
<dbReference type="GO" id="GO:0008198">
    <property type="term" value="F:ferrous iron binding"/>
    <property type="evidence" value="ECO:0007669"/>
    <property type="project" value="TreeGrafter"/>
</dbReference>
<feature type="binding site" evidence="15">
    <location>
        <position position="129"/>
    </location>
    <ligand>
        <name>Fe cation</name>
        <dbReference type="ChEBI" id="CHEBI:24875"/>
        <note>catalytic</note>
    </ligand>
</feature>
<dbReference type="InterPro" id="IPR037151">
    <property type="entry name" value="AlkB-like_sf"/>
</dbReference>
<dbReference type="FunFam" id="2.60.120.590:FF:000005">
    <property type="entry name" value="Alpha-ketoglutarate-dependent dioxygenase AlkB"/>
    <property type="match status" value="1"/>
</dbReference>
<dbReference type="SUPFAM" id="SSF51197">
    <property type="entry name" value="Clavaminate synthase-like"/>
    <property type="match status" value="1"/>
</dbReference>
<dbReference type="GO" id="GO:0035515">
    <property type="term" value="F:oxidative RNA demethylase activity"/>
    <property type="evidence" value="ECO:0007669"/>
    <property type="project" value="TreeGrafter"/>
</dbReference>
<evidence type="ECO:0000256" key="12">
    <source>
        <dbReference type="ARBA" id="ARBA00080712"/>
    </source>
</evidence>
<dbReference type="PANTHER" id="PTHR16557">
    <property type="entry name" value="ALKYLATED DNA REPAIR PROTEIN ALKB-RELATED"/>
    <property type="match status" value="1"/>
</dbReference>
<dbReference type="Gene3D" id="2.60.120.590">
    <property type="entry name" value="Alpha-ketoglutarate-dependent dioxygenase AlkB-like"/>
    <property type="match status" value="1"/>
</dbReference>
<dbReference type="PROSITE" id="PS51471">
    <property type="entry name" value="FE2OG_OXY"/>
    <property type="match status" value="1"/>
</dbReference>
<feature type="binding site" evidence="14">
    <location>
        <position position="159"/>
    </location>
    <ligand>
        <name>substrate</name>
    </ligand>
</feature>
<dbReference type="Proteomes" id="UP000321058">
    <property type="component" value="Unassembled WGS sequence"/>
</dbReference>
<accession>A0A512NQ01</accession>
<evidence type="ECO:0000256" key="3">
    <source>
        <dbReference type="ARBA" id="ARBA00022763"/>
    </source>
</evidence>
<comment type="caution">
    <text evidence="17">The sequence shown here is derived from an EMBL/GenBank/DDBJ whole genome shotgun (WGS) entry which is preliminary data.</text>
</comment>
<keyword evidence="7" id="KW-0234">DNA repair</keyword>
<evidence type="ECO:0000256" key="7">
    <source>
        <dbReference type="ARBA" id="ARBA00023204"/>
    </source>
</evidence>
<feature type="binding site" evidence="14">
    <location>
        <begin position="202"/>
        <end position="208"/>
    </location>
    <ligand>
        <name>2-oxoglutarate</name>
        <dbReference type="ChEBI" id="CHEBI:16810"/>
    </ligand>
</feature>
<dbReference type="NCBIfam" id="NF011930">
    <property type="entry name" value="PRK15401.1"/>
    <property type="match status" value="1"/>
</dbReference>
<comment type="similarity">
    <text evidence="1">Belongs to the alkB family.</text>
</comment>
<evidence type="ECO:0000256" key="1">
    <source>
        <dbReference type="ARBA" id="ARBA00007879"/>
    </source>
</evidence>
<feature type="binding site" evidence="14">
    <location>
        <position position="67"/>
    </location>
    <ligand>
        <name>substrate</name>
    </ligand>
</feature>
<reference evidence="17 18" key="1">
    <citation type="submission" date="2019-07" db="EMBL/GenBank/DDBJ databases">
        <title>Whole genome shotgun sequence of Reyranella soli NBRC 108950.</title>
        <authorList>
            <person name="Hosoyama A."/>
            <person name="Uohara A."/>
            <person name="Ohji S."/>
            <person name="Ichikawa N."/>
        </authorList>
    </citation>
    <scope>NUCLEOTIDE SEQUENCE [LARGE SCALE GENOMIC DNA]</scope>
    <source>
        <strain evidence="17 18">NBRC 108950</strain>
    </source>
</reference>
<dbReference type="GO" id="GO:0006281">
    <property type="term" value="P:DNA repair"/>
    <property type="evidence" value="ECO:0007669"/>
    <property type="project" value="UniProtKB-KW"/>
</dbReference>
<dbReference type="GO" id="GO:0035513">
    <property type="term" value="P:oxidative RNA demethylation"/>
    <property type="evidence" value="ECO:0007669"/>
    <property type="project" value="TreeGrafter"/>
</dbReference>
<dbReference type="GO" id="GO:0005737">
    <property type="term" value="C:cytoplasm"/>
    <property type="evidence" value="ECO:0007669"/>
    <property type="project" value="TreeGrafter"/>
</dbReference>
<evidence type="ECO:0000256" key="4">
    <source>
        <dbReference type="ARBA" id="ARBA00022964"/>
    </source>
</evidence>
<dbReference type="RefSeq" id="WP_147156353.1">
    <property type="nucleotide sequence ID" value="NZ_BKAJ01000196.1"/>
</dbReference>
<dbReference type="InterPro" id="IPR005123">
    <property type="entry name" value="Oxoglu/Fe-dep_dioxygenase_dom"/>
</dbReference>
<evidence type="ECO:0000259" key="16">
    <source>
        <dbReference type="PROSITE" id="PS51471"/>
    </source>
</evidence>
<dbReference type="InterPro" id="IPR027450">
    <property type="entry name" value="AlkB-like"/>
</dbReference>
<organism evidence="17 18">
    <name type="scientific">Reyranella soli</name>
    <dbReference type="NCBI Taxonomy" id="1230389"/>
    <lineage>
        <taxon>Bacteria</taxon>
        <taxon>Pseudomonadati</taxon>
        <taxon>Pseudomonadota</taxon>
        <taxon>Alphaproteobacteria</taxon>
        <taxon>Hyphomicrobiales</taxon>
        <taxon>Reyranellaceae</taxon>
        <taxon>Reyranella</taxon>
    </lineage>
</organism>
<evidence type="ECO:0000256" key="13">
    <source>
        <dbReference type="ARBA" id="ARBA00082512"/>
    </source>
</evidence>
<protein>
    <recommendedName>
        <fullName evidence="11">Alpha-ketoglutarate-dependent dioxygenase AlkB</fullName>
        <ecNumber evidence="10">1.14.11.33</ecNumber>
    </recommendedName>
    <alternativeName>
        <fullName evidence="12">Alkylated DNA repair protein AlkB</fullName>
    </alternativeName>
    <alternativeName>
        <fullName evidence="13">DNA oxidative demethylase AlkB</fullName>
    </alternativeName>
</protein>
<dbReference type="GO" id="GO:0035516">
    <property type="term" value="F:broad specificity oxidative DNA demethylase activity"/>
    <property type="evidence" value="ECO:0007669"/>
    <property type="project" value="UniProtKB-EC"/>
</dbReference>
<evidence type="ECO:0000256" key="11">
    <source>
        <dbReference type="ARBA" id="ARBA00072243"/>
    </source>
</evidence>
<dbReference type="EMBL" id="BKAJ01000196">
    <property type="protein sequence ID" value="GEP61021.1"/>
    <property type="molecule type" value="Genomic_DNA"/>
</dbReference>
<evidence type="ECO:0000256" key="10">
    <source>
        <dbReference type="ARBA" id="ARBA00066725"/>
    </source>
</evidence>
<keyword evidence="18" id="KW-1185">Reference proteome</keyword>
<evidence type="ECO:0000256" key="9">
    <source>
        <dbReference type="ARBA" id="ARBA00055649"/>
    </source>
</evidence>
<dbReference type="Pfam" id="PF13532">
    <property type="entry name" value="2OG-FeII_Oxy_2"/>
    <property type="match status" value="1"/>
</dbReference>
<evidence type="ECO:0000313" key="18">
    <source>
        <dbReference type="Proteomes" id="UP000321058"/>
    </source>
</evidence>
<feature type="binding site" evidence="15">
    <location>
        <position position="185"/>
    </location>
    <ligand>
        <name>Fe cation</name>
        <dbReference type="ChEBI" id="CHEBI:24875"/>
        <note>catalytic</note>
    </ligand>
</feature>
<comment type="function">
    <text evidence="9">Dioxygenase that repairs alkylated DNA and RNA containing 3-methylcytosine or 1-methyladenine by oxidative demethylation. Has highest activity towards 3-methylcytosine. Has lower activity towards alkylated DNA containing ethenoadenine, and no detectable activity towards 1-methylguanine or 3-methylthymine. Accepts double-stranded and single-stranded substrates. Requires molecular oxygen, alpha-ketoglutarate and iron. Provides extensive resistance to alkylating agents such as MMS and DMS (SN2 agents), but not to MMNG and MNU (SN1 agents).</text>
</comment>
<evidence type="ECO:0000256" key="2">
    <source>
        <dbReference type="ARBA" id="ARBA00022723"/>
    </source>
</evidence>
<comment type="cofactor">
    <cofactor evidence="15">
        <name>Fe(2+)</name>
        <dbReference type="ChEBI" id="CHEBI:29033"/>
    </cofactor>
    <text evidence="15">Binds 1 Fe(2+) ion per subunit.</text>
</comment>
<sequence>MPDLFAPDTRQELRDGAVLLRERALAVDRALLDAIEMIVAQSPFRRMVTPGGFQMSVAMSNCGRVGWVTDRTGYRYDPRDPETGAPWPAMPDVFRTLVREAASEAGFDGFAPEACLINRYEPGTRLSLHQDKDEQNYAHPVVSVSLGLPATFQFGGLKRSDRPMKVPLQHGDVVVWGGPSRLVYHGVLALKDGEHPLTGRQRFNLTFRKAL</sequence>
<dbReference type="InterPro" id="IPR004574">
    <property type="entry name" value="Alkb"/>
</dbReference>
<feature type="domain" description="Fe2OG dioxygenase" evidence="16">
    <location>
        <begin position="111"/>
        <end position="211"/>
    </location>
</feature>
<evidence type="ECO:0000256" key="14">
    <source>
        <dbReference type="PIRSR" id="PIRSR604574-1"/>
    </source>
</evidence>
<dbReference type="EC" id="1.14.11.33" evidence="10"/>
<evidence type="ECO:0000313" key="17">
    <source>
        <dbReference type="EMBL" id="GEP61021.1"/>
    </source>
</evidence>
<dbReference type="OrthoDB" id="9796932at2"/>
<evidence type="ECO:0000256" key="6">
    <source>
        <dbReference type="ARBA" id="ARBA00023004"/>
    </source>
</evidence>
<comment type="catalytic activity">
    <reaction evidence="8">
        <text>a methylated nucleobase within DNA + 2-oxoglutarate + O2 = a nucleobase within DNA + formaldehyde + succinate + CO2</text>
        <dbReference type="Rhea" id="RHEA:30299"/>
        <dbReference type="Rhea" id="RHEA-COMP:12192"/>
        <dbReference type="Rhea" id="RHEA-COMP:12193"/>
        <dbReference type="ChEBI" id="CHEBI:15379"/>
        <dbReference type="ChEBI" id="CHEBI:16526"/>
        <dbReference type="ChEBI" id="CHEBI:16810"/>
        <dbReference type="ChEBI" id="CHEBI:16842"/>
        <dbReference type="ChEBI" id="CHEBI:30031"/>
        <dbReference type="ChEBI" id="CHEBI:32875"/>
        <dbReference type="ChEBI" id="CHEBI:64428"/>
        <dbReference type="EC" id="1.14.11.33"/>
    </reaction>
</comment>
<evidence type="ECO:0000256" key="5">
    <source>
        <dbReference type="ARBA" id="ARBA00023002"/>
    </source>
</evidence>
<proteinExistence type="inferred from homology"/>
<evidence type="ECO:0000256" key="8">
    <source>
        <dbReference type="ARBA" id="ARBA00050106"/>
    </source>
</evidence>
<feature type="binding site" evidence="14">
    <location>
        <begin position="74"/>
        <end position="76"/>
    </location>
    <ligand>
        <name>substrate</name>
    </ligand>
</feature>
<keyword evidence="3" id="KW-0227">DNA damage</keyword>
<keyword evidence="6 15" id="KW-0408">Iron</keyword>
<keyword evidence="2 15" id="KW-0479">Metal-binding</keyword>
<dbReference type="AlphaFoldDB" id="A0A512NQ01"/>
<gene>
    <name evidence="17" type="primary">alkB</name>
    <name evidence="17" type="ORF">RSO01_81870</name>
</gene>
<keyword evidence="5" id="KW-0560">Oxidoreductase</keyword>
<feature type="binding site" evidence="15">
    <location>
        <position position="131"/>
    </location>
    <ligand>
        <name>Fe cation</name>
        <dbReference type="ChEBI" id="CHEBI:24875"/>
        <note>catalytic</note>
    </ligand>
</feature>